<sequence length="306" mass="34879">MEANESVNFTDLSLKALIKEEESGERVYEVVNRVTGATYGMKEFSSHYDSNSRAEISREIQIVKQLDHPNLVKCYEVFFVGDMIYLLFEHMDRGSLVGADIRSESALASVAYQVLLGLAYLHENRISHNDVRPSNIFVNSMEEVKVLYLGRSLSKTPLVVSGIGAIHDEFSWDLWNVGSSILKLFKDSYLGFRDRDIEKANYAKGFNLVPSFFEMPEPFHSLEAQVQEPSHSLEAQVQEPSHSLEAQVQKPSTELWTFLACCMHTDLSQRWTAKELVGHPFFIQLHLRTLEKVIKLLSTLVQFVVQ</sequence>
<evidence type="ECO:0000313" key="2">
    <source>
        <dbReference type="EMBL" id="KAL0383386.1"/>
    </source>
</evidence>
<dbReference type="InterPro" id="IPR000719">
    <property type="entry name" value="Prot_kinase_dom"/>
</dbReference>
<dbReference type="GO" id="GO:0004674">
    <property type="term" value="F:protein serine/threonine kinase activity"/>
    <property type="evidence" value="ECO:0007669"/>
    <property type="project" value="TreeGrafter"/>
</dbReference>
<keyword evidence="2" id="KW-0418">Kinase</keyword>
<dbReference type="PROSITE" id="PS50011">
    <property type="entry name" value="PROTEIN_KINASE_DOM"/>
    <property type="match status" value="1"/>
</dbReference>
<dbReference type="Pfam" id="PF00069">
    <property type="entry name" value="Pkinase"/>
    <property type="match status" value="1"/>
</dbReference>
<dbReference type="SUPFAM" id="SSF56112">
    <property type="entry name" value="Protein kinase-like (PK-like)"/>
    <property type="match status" value="1"/>
</dbReference>
<dbReference type="PANTHER" id="PTHR24361">
    <property type="entry name" value="MITOGEN-ACTIVATED KINASE KINASE KINASE"/>
    <property type="match status" value="1"/>
</dbReference>
<reference evidence="2" key="2">
    <citation type="journal article" date="2024" name="Plant">
        <title>Genomic evolution and insights into agronomic trait innovations of Sesamum species.</title>
        <authorList>
            <person name="Miao H."/>
            <person name="Wang L."/>
            <person name="Qu L."/>
            <person name="Liu H."/>
            <person name="Sun Y."/>
            <person name="Le M."/>
            <person name="Wang Q."/>
            <person name="Wei S."/>
            <person name="Zheng Y."/>
            <person name="Lin W."/>
            <person name="Duan Y."/>
            <person name="Cao H."/>
            <person name="Xiong S."/>
            <person name="Wang X."/>
            <person name="Wei L."/>
            <person name="Li C."/>
            <person name="Ma Q."/>
            <person name="Ju M."/>
            <person name="Zhao R."/>
            <person name="Li G."/>
            <person name="Mu C."/>
            <person name="Tian Q."/>
            <person name="Mei H."/>
            <person name="Zhang T."/>
            <person name="Gao T."/>
            <person name="Zhang H."/>
        </authorList>
    </citation>
    <scope>NUCLEOTIDE SEQUENCE</scope>
    <source>
        <strain evidence="2">KEN8</strain>
    </source>
</reference>
<name>A0AAW2RVC4_9LAMI</name>
<comment type="caution">
    <text evidence="2">The sequence shown here is derived from an EMBL/GenBank/DDBJ whole genome shotgun (WGS) entry which is preliminary data.</text>
</comment>
<dbReference type="InterPro" id="IPR011009">
    <property type="entry name" value="Kinase-like_dom_sf"/>
</dbReference>
<dbReference type="AlphaFoldDB" id="A0AAW2RVC4"/>
<keyword evidence="2" id="KW-0808">Transferase</keyword>
<dbReference type="PROSITE" id="PS00109">
    <property type="entry name" value="PROTEIN_KINASE_TYR"/>
    <property type="match status" value="1"/>
</dbReference>
<dbReference type="GO" id="GO:0005737">
    <property type="term" value="C:cytoplasm"/>
    <property type="evidence" value="ECO:0007669"/>
    <property type="project" value="TreeGrafter"/>
</dbReference>
<proteinExistence type="predicted"/>
<gene>
    <name evidence="2" type="ORF">Scaly_0625900</name>
</gene>
<dbReference type="PANTHER" id="PTHR24361:SF769">
    <property type="entry name" value="MITOGEN-ACTIVATED PROTEIN KINASE KINASE 7-RELATED"/>
    <property type="match status" value="1"/>
</dbReference>
<accession>A0AAW2RVC4</accession>
<dbReference type="InterPro" id="IPR008266">
    <property type="entry name" value="Tyr_kinase_AS"/>
</dbReference>
<dbReference type="GO" id="GO:0005524">
    <property type="term" value="F:ATP binding"/>
    <property type="evidence" value="ECO:0007669"/>
    <property type="project" value="InterPro"/>
</dbReference>
<organism evidence="2">
    <name type="scientific">Sesamum calycinum</name>
    <dbReference type="NCBI Taxonomy" id="2727403"/>
    <lineage>
        <taxon>Eukaryota</taxon>
        <taxon>Viridiplantae</taxon>
        <taxon>Streptophyta</taxon>
        <taxon>Embryophyta</taxon>
        <taxon>Tracheophyta</taxon>
        <taxon>Spermatophyta</taxon>
        <taxon>Magnoliopsida</taxon>
        <taxon>eudicotyledons</taxon>
        <taxon>Gunneridae</taxon>
        <taxon>Pentapetalae</taxon>
        <taxon>asterids</taxon>
        <taxon>lamiids</taxon>
        <taxon>Lamiales</taxon>
        <taxon>Pedaliaceae</taxon>
        <taxon>Sesamum</taxon>
    </lineage>
</organism>
<evidence type="ECO:0000259" key="1">
    <source>
        <dbReference type="PROSITE" id="PS50011"/>
    </source>
</evidence>
<dbReference type="InterPro" id="IPR053235">
    <property type="entry name" value="Ser_Thr_kinase"/>
</dbReference>
<reference evidence="2" key="1">
    <citation type="submission" date="2020-06" db="EMBL/GenBank/DDBJ databases">
        <authorList>
            <person name="Li T."/>
            <person name="Hu X."/>
            <person name="Zhang T."/>
            <person name="Song X."/>
            <person name="Zhang H."/>
            <person name="Dai N."/>
            <person name="Sheng W."/>
            <person name="Hou X."/>
            <person name="Wei L."/>
        </authorList>
    </citation>
    <scope>NUCLEOTIDE SEQUENCE</scope>
    <source>
        <strain evidence="2">KEN8</strain>
        <tissue evidence="2">Leaf</tissue>
    </source>
</reference>
<dbReference type="EMBL" id="JACGWM010000003">
    <property type="protein sequence ID" value="KAL0383386.1"/>
    <property type="molecule type" value="Genomic_DNA"/>
</dbReference>
<dbReference type="Gene3D" id="1.10.510.10">
    <property type="entry name" value="Transferase(Phosphotransferase) domain 1"/>
    <property type="match status" value="2"/>
</dbReference>
<feature type="domain" description="Protein kinase" evidence="1">
    <location>
        <begin position="1"/>
        <end position="282"/>
    </location>
</feature>
<protein>
    <submittedName>
        <fullName evidence="2">Mitogen-activated protein kinase kinase</fullName>
    </submittedName>
</protein>